<dbReference type="AlphaFoldDB" id="A0A8E0RK76"/>
<keyword evidence="1" id="KW-0378">Hydrolase</keyword>
<gene>
    <name evidence="2" type="ORF">FBUS_10913</name>
</gene>
<dbReference type="OrthoDB" id="405996at2759"/>
<dbReference type="GO" id="GO:0043813">
    <property type="term" value="F:phosphatidylinositol-3,5-bisphosphate 5-phosphatase activity"/>
    <property type="evidence" value="ECO:0007669"/>
    <property type="project" value="InterPro"/>
</dbReference>
<evidence type="ECO:0000256" key="1">
    <source>
        <dbReference type="ARBA" id="ARBA00022801"/>
    </source>
</evidence>
<accession>A0A8E0RK76</accession>
<dbReference type="PANTHER" id="PTHR45738">
    <property type="entry name" value="POLYPHOSPHOINOSITIDE PHOSPHATASE"/>
    <property type="match status" value="1"/>
</dbReference>
<reference evidence="2" key="1">
    <citation type="submission" date="2019-05" db="EMBL/GenBank/DDBJ databases">
        <title>Annotation for the trematode Fasciolopsis buski.</title>
        <authorList>
            <person name="Choi Y.-J."/>
        </authorList>
    </citation>
    <scope>NUCLEOTIDE SEQUENCE</scope>
    <source>
        <strain evidence="2">HT</strain>
        <tissue evidence="2">Whole worm</tissue>
    </source>
</reference>
<sequence>MEFSYISWMTTISVYETATRIYLVGSDSDEIRFRVLKIDRLPVPIEEDSTILECAKGSMCTATVEAESPFDRFWRLHIVEDPFTYSRSDMARLLHTIQAANRRNIQVHTPNFDGDMKSRGGPAPSQVSSWLRFGNVFRKRPTPSSSDCVSNSEAQYVGSANDYPPQSPRELQQAAASALQSGTVEPSLVLSIKCDGVVGVVRFLRGYYLILITKSRLIAQIGEHKIYKVGLLNYLSRPIVLLE</sequence>
<evidence type="ECO:0000313" key="3">
    <source>
        <dbReference type="Proteomes" id="UP000728185"/>
    </source>
</evidence>
<keyword evidence="3" id="KW-1185">Reference proteome</keyword>
<dbReference type="EMBL" id="LUCM01010454">
    <property type="protein sequence ID" value="KAA0185437.1"/>
    <property type="molecule type" value="Genomic_DNA"/>
</dbReference>
<dbReference type="InterPro" id="IPR043573">
    <property type="entry name" value="Fig4-like"/>
</dbReference>
<proteinExistence type="predicted"/>
<dbReference type="GO" id="GO:0046856">
    <property type="term" value="P:phosphatidylinositol dephosphorylation"/>
    <property type="evidence" value="ECO:0007669"/>
    <property type="project" value="InterPro"/>
</dbReference>
<comment type="caution">
    <text evidence="2">The sequence shown here is derived from an EMBL/GenBank/DDBJ whole genome shotgun (WGS) entry which is preliminary data.</text>
</comment>
<dbReference type="Proteomes" id="UP000728185">
    <property type="component" value="Unassembled WGS sequence"/>
</dbReference>
<dbReference type="PANTHER" id="PTHR45738:SF5">
    <property type="entry name" value="POLYPHOSPHOINOSITIDE PHOSPHATASE"/>
    <property type="match status" value="1"/>
</dbReference>
<evidence type="ECO:0000313" key="2">
    <source>
        <dbReference type="EMBL" id="KAA0185437.1"/>
    </source>
</evidence>
<organism evidence="2 3">
    <name type="scientific">Fasciolopsis buskii</name>
    <dbReference type="NCBI Taxonomy" id="27845"/>
    <lineage>
        <taxon>Eukaryota</taxon>
        <taxon>Metazoa</taxon>
        <taxon>Spiralia</taxon>
        <taxon>Lophotrochozoa</taxon>
        <taxon>Platyhelminthes</taxon>
        <taxon>Trematoda</taxon>
        <taxon>Digenea</taxon>
        <taxon>Plagiorchiida</taxon>
        <taxon>Echinostomata</taxon>
        <taxon>Echinostomatoidea</taxon>
        <taxon>Fasciolidae</taxon>
        <taxon>Fasciolopsis</taxon>
    </lineage>
</organism>
<name>A0A8E0RK76_9TREM</name>
<protein>
    <submittedName>
        <fullName evidence="2">Suppressor of actin (Sac)</fullName>
    </submittedName>
</protein>